<dbReference type="GO" id="GO:0006508">
    <property type="term" value="P:proteolysis"/>
    <property type="evidence" value="ECO:0007669"/>
    <property type="project" value="UniProtKB-KW"/>
</dbReference>
<dbReference type="InterPro" id="IPR029058">
    <property type="entry name" value="AB_hydrolase_fold"/>
</dbReference>
<accession>A0A8H3D6V3</accession>
<evidence type="ECO:0000256" key="1">
    <source>
        <dbReference type="ARBA" id="ARBA00011079"/>
    </source>
</evidence>
<evidence type="ECO:0000313" key="8">
    <source>
        <dbReference type="Proteomes" id="UP000663853"/>
    </source>
</evidence>
<gene>
    <name evidence="7" type="ORF">RDB_LOCUS132071</name>
</gene>
<evidence type="ECO:0008006" key="9">
    <source>
        <dbReference type="Google" id="ProtNLM"/>
    </source>
</evidence>
<name>A0A8H3D6V3_9AGAM</name>
<keyword evidence="5" id="KW-0325">Glycoprotein</keyword>
<dbReference type="PANTHER" id="PTHR11010:SF23">
    <property type="entry name" value="SERINE PEPTIDASE"/>
    <property type="match status" value="1"/>
</dbReference>
<dbReference type="Gene3D" id="3.40.50.1820">
    <property type="entry name" value="alpha/beta hydrolase"/>
    <property type="match status" value="1"/>
</dbReference>
<dbReference type="PANTHER" id="PTHR11010">
    <property type="entry name" value="PROTEASE S28 PRO-X CARBOXYPEPTIDASE-RELATED"/>
    <property type="match status" value="1"/>
</dbReference>
<feature type="chain" id="PRO_5034362983" description="Peptidase S28" evidence="6">
    <location>
        <begin position="21"/>
        <end position="261"/>
    </location>
</feature>
<organism evidence="7 8">
    <name type="scientific">Rhizoctonia solani</name>
    <dbReference type="NCBI Taxonomy" id="456999"/>
    <lineage>
        <taxon>Eukaryota</taxon>
        <taxon>Fungi</taxon>
        <taxon>Dikarya</taxon>
        <taxon>Basidiomycota</taxon>
        <taxon>Agaricomycotina</taxon>
        <taxon>Agaricomycetes</taxon>
        <taxon>Cantharellales</taxon>
        <taxon>Ceratobasidiaceae</taxon>
        <taxon>Rhizoctonia</taxon>
    </lineage>
</organism>
<keyword evidence="4" id="KW-0378">Hydrolase</keyword>
<dbReference type="InterPro" id="IPR008758">
    <property type="entry name" value="Peptidase_S28"/>
</dbReference>
<dbReference type="Proteomes" id="UP000663853">
    <property type="component" value="Unassembled WGS sequence"/>
</dbReference>
<evidence type="ECO:0000256" key="4">
    <source>
        <dbReference type="ARBA" id="ARBA00022801"/>
    </source>
</evidence>
<evidence type="ECO:0000313" key="7">
    <source>
        <dbReference type="EMBL" id="CAE6513011.1"/>
    </source>
</evidence>
<comment type="similarity">
    <text evidence="1">Belongs to the peptidase S28 family.</text>
</comment>
<dbReference type="SUPFAM" id="SSF53474">
    <property type="entry name" value="alpha/beta-Hydrolases"/>
    <property type="match status" value="1"/>
</dbReference>
<keyword evidence="3 6" id="KW-0732">Signal</keyword>
<dbReference type="GO" id="GO:0008239">
    <property type="term" value="F:dipeptidyl-peptidase activity"/>
    <property type="evidence" value="ECO:0007669"/>
    <property type="project" value="TreeGrafter"/>
</dbReference>
<dbReference type="Pfam" id="PF05577">
    <property type="entry name" value="Peptidase_S28"/>
    <property type="match status" value="1"/>
</dbReference>
<proteinExistence type="inferred from homology"/>
<reference evidence="7" key="1">
    <citation type="submission" date="2021-01" db="EMBL/GenBank/DDBJ databases">
        <authorList>
            <person name="Kaushik A."/>
        </authorList>
    </citation>
    <scope>NUCLEOTIDE SEQUENCE</scope>
    <source>
        <strain evidence="7">AG6-10EEA</strain>
    </source>
</reference>
<keyword evidence="2" id="KW-0645">Protease</keyword>
<evidence type="ECO:0000256" key="2">
    <source>
        <dbReference type="ARBA" id="ARBA00022670"/>
    </source>
</evidence>
<evidence type="ECO:0000256" key="5">
    <source>
        <dbReference type="ARBA" id="ARBA00023180"/>
    </source>
</evidence>
<dbReference type="GO" id="GO:0070008">
    <property type="term" value="F:serine-type exopeptidase activity"/>
    <property type="evidence" value="ECO:0007669"/>
    <property type="project" value="InterPro"/>
</dbReference>
<comment type="caution">
    <text evidence="7">The sequence shown here is derived from an EMBL/GenBank/DDBJ whole genome shotgun (WGS) entry which is preliminary data.</text>
</comment>
<sequence>MGTFFQVVAVALAFGSSVLGGHIVPPRPSIPKGRAPSIPPVRVSSNGARQALPPYETIYHFDQLIDHHNPSLGTFKQRYYFTYEYYQSGGPIILNVPGEFGLESFSAYLTNHTLSGQIAQATNGAVVLLEHRYFGKSNPYPDLKESTLKYLSVEQTIEDIEYFGNNVHLPMPGGDQVSTAKAPWVLVGGSYSGALVSWTMVAKPGVFWAGYSSSGVVQAINWFWGYFEPVRQYMPKNCSADVQKVSVNRWRGKCNIDRRTV</sequence>
<evidence type="ECO:0000256" key="3">
    <source>
        <dbReference type="ARBA" id="ARBA00022729"/>
    </source>
</evidence>
<evidence type="ECO:0000256" key="6">
    <source>
        <dbReference type="SAM" id="SignalP"/>
    </source>
</evidence>
<feature type="signal peptide" evidence="6">
    <location>
        <begin position="1"/>
        <end position="20"/>
    </location>
</feature>
<protein>
    <recommendedName>
        <fullName evidence="9">Peptidase S28</fullName>
    </recommendedName>
</protein>
<dbReference type="AlphaFoldDB" id="A0A8H3D6V3"/>
<dbReference type="EMBL" id="CAJMXA010003715">
    <property type="protein sequence ID" value="CAE6513011.1"/>
    <property type="molecule type" value="Genomic_DNA"/>
</dbReference>